<feature type="chain" id="PRO_5035848943" evidence="1">
    <location>
        <begin position="17"/>
        <end position="199"/>
    </location>
</feature>
<keyword evidence="3" id="KW-1185">Reference proteome</keyword>
<accession>A0A8S1KGX7</accession>
<evidence type="ECO:0000313" key="3">
    <source>
        <dbReference type="Proteomes" id="UP000688137"/>
    </source>
</evidence>
<feature type="signal peptide" evidence="1">
    <location>
        <begin position="1"/>
        <end position="16"/>
    </location>
</feature>
<comment type="caution">
    <text evidence="2">The sequence shown here is derived from an EMBL/GenBank/DDBJ whole genome shotgun (WGS) entry which is preliminary data.</text>
</comment>
<organism evidence="2 3">
    <name type="scientific">Paramecium primaurelia</name>
    <dbReference type="NCBI Taxonomy" id="5886"/>
    <lineage>
        <taxon>Eukaryota</taxon>
        <taxon>Sar</taxon>
        <taxon>Alveolata</taxon>
        <taxon>Ciliophora</taxon>
        <taxon>Intramacronucleata</taxon>
        <taxon>Oligohymenophorea</taxon>
        <taxon>Peniculida</taxon>
        <taxon>Parameciidae</taxon>
        <taxon>Paramecium</taxon>
    </lineage>
</organism>
<evidence type="ECO:0000313" key="2">
    <source>
        <dbReference type="EMBL" id="CAD8054439.1"/>
    </source>
</evidence>
<protein>
    <submittedName>
        <fullName evidence="2">Uncharacterized protein</fullName>
    </submittedName>
</protein>
<evidence type="ECO:0000256" key="1">
    <source>
        <dbReference type="SAM" id="SignalP"/>
    </source>
</evidence>
<keyword evidence="1" id="KW-0732">Signal</keyword>
<dbReference type="Proteomes" id="UP000688137">
    <property type="component" value="Unassembled WGS sequence"/>
</dbReference>
<dbReference type="EMBL" id="CAJJDM010000020">
    <property type="protein sequence ID" value="CAD8054439.1"/>
    <property type="molecule type" value="Genomic_DNA"/>
</dbReference>
<dbReference type="AlphaFoldDB" id="A0A8S1KGX7"/>
<proteinExistence type="predicted"/>
<gene>
    <name evidence="2" type="ORF">PPRIM_AZ9-3.1.T0220030</name>
</gene>
<name>A0A8S1KGX7_PARPR</name>
<sequence length="199" mass="22861">MKIIWLLIAILIVANAQQDSCYEVDPKDPPRRKEKIPLIYHSGWTQELVVAKPKGNRPQPQEYMNQEYIDQHLKYFRYGASFIITTAWLDNNGREFVGNKNGIFVIPKSQMDQLLNTANGNLSIVEKNLGVNPGSWQFRRLSRIDVPFPEKFNVRMPTGNEVGANQYWRPGGVLPNGLLEAVIDMVPKSDYQEFQLNLQ</sequence>
<reference evidence="2" key="1">
    <citation type="submission" date="2021-01" db="EMBL/GenBank/DDBJ databases">
        <authorList>
            <consortium name="Genoscope - CEA"/>
            <person name="William W."/>
        </authorList>
    </citation>
    <scope>NUCLEOTIDE SEQUENCE</scope>
</reference>